<comment type="caution">
    <text evidence="1">The sequence shown here is derived from an EMBL/GenBank/DDBJ whole genome shotgun (WGS) entry which is preliminary data.</text>
</comment>
<dbReference type="RefSeq" id="WP_121371116.1">
    <property type="nucleotide sequence ID" value="NZ_RBKS01000001.1"/>
</dbReference>
<dbReference type="OrthoDB" id="3775353at2"/>
<dbReference type="Proteomes" id="UP000280008">
    <property type="component" value="Unassembled WGS sequence"/>
</dbReference>
<evidence type="ECO:0008006" key="3">
    <source>
        <dbReference type="Google" id="ProtNLM"/>
    </source>
</evidence>
<organism evidence="1 2">
    <name type="scientific">Frondihabitans australicus</name>
    <dbReference type="NCBI Taxonomy" id="386892"/>
    <lineage>
        <taxon>Bacteria</taxon>
        <taxon>Bacillati</taxon>
        <taxon>Actinomycetota</taxon>
        <taxon>Actinomycetes</taxon>
        <taxon>Micrococcales</taxon>
        <taxon>Microbacteriaceae</taxon>
        <taxon>Frondihabitans</taxon>
    </lineage>
</organism>
<keyword evidence="2" id="KW-1185">Reference proteome</keyword>
<name>A0A495IL33_9MICO</name>
<gene>
    <name evidence="1" type="ORF">C8E83_3313</name>
</gene>
<evidence type="ECO:0000313" key="2">
    <source>
        <dbReference type="Proteomes" id="UP000280008"/>
    </source>
</evidence>
<dbReference type="EMBL" id="RBKS01000001">
    <property type="protein sequence ID" value="RKR76148.1"/>
    <property type="molecule type" value="Genomic_DNA"/>
</dbReference>
<sequence>MRLTLDSIGIGDGPGAALPATSAEATADRPGVAAVETEGAPTLASLIAGGRMRPETGRVLLDDADDPAAIREAFALVDTPTVAEPFADLTVATVVREELALADQVSSRENARLLLDAIGLAEHERTRVRALPTEARIRLLCELAILRPGVRGLIVTSPERHGGDTSAWWSVVTDMSARGYAVLVVTGVAAALHIENLRPESSAR</sequence>
<reference evidence="1 2" key="1">
    <citation type="submission" date="2018-10" db="EMBL/GenBank/DDBJ databases">
        <title>Sequencing the genomes of 1000 actinobacteria strains.</title>
        <authorList>
            <person name="Klenk H.-P."/>
        </authorList>
    </citation>
    <scope>NUCLEOTIDE SEQUENCE [LARGE SCALE GENOMIC DNA]</scope>
    <source>
        <strain evidence="1 2">DSM 17894</strain>
    </source>
</reference>
<proteinExistence type="predicted"/>
<dbReference type="AlphaFoldDB" id="A0A495IL33"/>
<evidence type="ECO:0000313" key="1">
    <source>
        <dbReference type="EMBL" id="RKR76148.1"/>
    </source>
</evidence>
<accession>A0A495IL33</accession>
<protein>
    <recommendedName>
        <fullName evidence="3">ABC transporter family protein</fullName>
    </recommendedName>
</protein>